<dbReference type="InterPro" id="IPR036458">
    <property type="entry name" value="Na:dicarbo_symporter_sf"/>
</dbReference>
<keyword evidence="3" id="KW-1003">Cell membrane</keyword>
<comment type="caution">
    <text evidence="9">The sequence shown here is derived from an EMBL/GenBank/DDBJ whole genome shotgun (WGS) entry which is preliminary data.</text>
</comment>
<feature type="transmembrane region" description="Helical" evidence="8">
    <location>
        <begin position="353"/>
        <end position="373"/>
    </location>
</feature>
<feature type="transmembrane region" description="Helical" evidence="8">
    <location>
        <begin position="12"/>
        <end position="31"/>
    </location>
</feature>
<sequence>MNDKTQSKKLQLTTKIFIGLAAGIILGIALQSNPDIAVNYVKPLGTLFLNLIKLVIVPLVFSSLVVGACSMDDVRKLGRIGGKTVAYYMLTTAFAVTIGLILANVSNVGGGFSIPVDATVEIAEAPSIIDTLLNIIPSNPLKALVEGNMLQVIAFALIVGAGIIGIGEKGKVLFNFFDAMAEVMYKIIAVIMEYAPIGVFALITPVVAQNGPGVLLPLLKLILVVYAGCILHAVFTYSSTVSLFAKVSPVQFFKGVAPATVFAFTTASSSGTLPITMKRSEENLGVSKSISSFVLPLGATINMDGTAIYQGVCAFFIAQVYGIDLPISAQLTIILTATLASIGTAGVPGAGMIMLGMVLQSAGLPIEGIALIAGVDRVLDMMRTCINVTGDAACAVIVSATEGELDRSVFENKSCK</sequence>
<evidence type="ECO:0000256" key="6">
    <source>
        <dbReference type="ARBA" id="ARBA00022989"/>
    </source>
</evidence>
<dbReference type="RefSeq" id="WP_145086701.1">
    <property type="nucleotide sequence ID" value="NZ_VLKH01000014.1"/>
</dbReference>
<keyword evidence="6 8" id="KW-1133">Transmembrane helix</keyword>
<dbReference type="EMBL" id="VLKH01000014">
    <property type="protein sequence ID" value="TWH77017.1"/>
    <property type="molecule type" value="Genomic_DNA"/>
</dbReference>
<dbReference type="SUPFAM" id="SSF118215">
    <property type="entry name" value="Proton glutamate symport protein"/>
    <property type="match status" value="1"/>
</dbReference>
<keyword evidence="7 8" id="KW-0472">Membrane</keyword>
<evidence type="ECO:0000256" key="1">
    <source>
        <dbReference type="ARBA" id="ARBA00004651"/>
    </source>
</evidence>
<accession>A0A562J1K2</accession>
<comment type="subcellular location">
    <subcellularLocation>
        <location evidence="1">Cell membrane</location>
        <topology evidence="1">Multi-pass membrane protein</topology>
    </subcellularLocation>
</comment>
<dbReference type="InterPro" id="IPR001991">
    <property type="entry name" value="Na-dicarboxylate_symporter"/>
</dbReference>
<evidence type="ECO:0000256" key="3">
    <source>
        <dbReference type="ARBA" id="ARBA00022475"/>
    </source>
</evidence>
<evidence type="ECO:0000313" key="9">
    <source>
        <dbReference type="EMBL" id="TWH77017.1"/>
    </source>
</evidence>
<keyword evidence="10" id="KW-1185">Reference proteome</keyword>
<reference evidence="9 10" key="1">
    <citation type="submission" date="2019-07" db="EMBL/GenBank/DDBJ databases">
        <title>Genomic Encyclopedia of Type Strains, Phase I: the one thousand microbial genomes (KMG-I) project.</title>
        <authorList>
            <person name="Kyrpides N."/>
        </authorList>
    </citation>
    <scope>NUCLEOTIDE SEQUENCE [LARGE SCALE GENOMIC DNA]</scope>
    <source>
        <strain evidence="9 10">DSM 13558</strain>
    </source>
</reference>
<feature type="transmembrane region" description="Helical" evidence="8">
    <location>
        <begin position="187"/>
        <end position="208"/>
    </location>
</feature>
<evidence type="ECO:0000256" key="2">
    <source>
        <dbReference type="ARBA" id="ARBA00022448"/>
    </source>
</evidence>
<dbReference type="GO" id="GO:0006835">
    <property type="term" value="P:dicarboxylic acid transport"/>
    <property type="evidence" value="ECO:0007669"/>
    <property type="project" value="UniProtKB-ARBA"/>
</dbReference>
<keyword evidence="5" id="KW-0769">Symport</keyword>
<evidence type="ECO:0000256" key="8">
    <source>
        <dbReference type="SAM" id="Phobius"/>
    </source>
</evidence>
<keyword evidence="4 8" id="KW-0812">Transmembrane</keyword>
<dbReference type="GO" id="GO:0005886">
    <property type="term" value="C:plasma membrane"/>
    <property type="evidence" value="ECO:0007669"/>
    <property type="project" value="UniProtKB-SubCell"/>
</dbReference>
<feature type="transmembrane region" description="Helical" evidence="8">
    <location>
        <begin position="51"/>
        <end position="73"/>
    </location>
</feature>
<evidence type="ECO:0000313" key="10">
    <source>
        <dbReference type="Proteomes" id="UP000315343"/>
    </source>
</evidence>
<name>A0A562J1K2_9FIRM</name>
<dbReference type="PANTHER" id="PTHR42865:SF7">
    <property type="entry name" value="PROTON_GLUTAMATE-ASPARTATE SYMPORTER"/>
    <property type="match status" value="1"/>
</dbReference>
<evidence type="ECO:0000256" key="7">
    <source>
        <dbReference type="ARBA" id="ARBA00023136"/>
    </source>
</evidence>
<proteinExistence type="predicted"/>
<evidence type="ECO:0000256" key="4">
    <source>
        <dbReference type="ARBA" id="ARBA00022692"/>
    </source>
</evidence>
<organism evidence="9 10">
    <name type="scientific">Sedimentibacter saalensis</name>
    <dbReference type="NCBI Taxonomy" id="130788"/>
    <lineage>
        <taxon>Bacteria</taxon>
        <taxon>Bacillati</taxon>
        <taxon>Bacillota</taxon>
        <taxon>Tissierellia</taxon>
        <taxon>Sedimentibacter</taxon>
    </lineage>
</organism>
<dbReference type="GO" id="GO:0015293">
    <property type="term" value="F:symporter activity"/>
    <property type="evidence" value="ECO:0007669"/>
    <property type="project" value="UniProtKB-KW"/>
</dbReference>
<gene>
    <name evidence="9" type="ORF">LY60_03493</name>
</gene>
<dbReference type="Pfam" id="PF00375">
    <property type="entry name" value="SDF"/>
    <property type="match status" value="1"/>
</dbReference>
<feature type="transmembrane region" description="Helical" evidence="8">
    <location>
        <begin position="85"/>
        <end position="105"/>
    </location>
</feature>
<keyword evidence="2" id="KW-0813">Transport</keyword>
<protein>
    <submittedName>
        <fullName evidence="9">Na+/H+-dicarboxylate symporter</fullName>
    </submittedName>
</protein>
<dbReference type="FunFam" id="1.10.3860.10:FF:000001">
    <property type="entry name" value="C4-dicarboxylate transport protein"/>
    <property type="match status" value="1"/>
</dbReference>
<feature type="transmembrane region" description="Helical" evidence="8">
    <location>
        <begin position="149"/>
        <end position="166"/>
    </location>
</feature>
<dbReference type="AlphaFoldDB" id="A0A562J1K2"/>
<feature type="transmembrane region" description="Helical" evidence="8">
    <location>
        <begin position="214"/>
        <end position="235"/>
    </location>
</feature>
<dbReference type="Gene3D" id="1.10.3860.10">
    <property type="entry name" value="Sodium:dicarboxylate symporter"/>
    <property type="match status" value="1"/>
</dbReference>
<dbReference type="OrthoDB" id="9768885at2"/>
<dbReference type="PRINTS" id="PR00173">
    <property type="entry name" value="EDTRNSPORT"/>
</dbReference>
<dbReference type="PANTHER" id="PTHR42865">
    <property type="entry name" value="PROTON/GLUTAMATE-ASPARTATE SYMPORTER"/>
    <property type="match status" value="1"/>
</dbReference>
<evidence type="ECO:0000256" key="5">
    <source>
        <dbReference type="ARBA" id="ARBA00022847"/>
    </source>
</evidence>
<dbReference type="Proteomes" id="UP000315343">
    <property type="component" value="Unassembled WGS sequence"/>
</dbReference>